<dbReference type="Gene3D" id="2.60.120.560">
    <property type="entry name" value="Exo-inulinase, domain 1"/>
    <property type="match status" value="1"/>
</dbReference>
<protein>
    <recommendedName>
        <fullName evidence="3">3-keto-disaccharide hydrolase domain-containing protein</fullName>
    </recommendedName>
</protein>
<evidence type="ECO:0000313" key="2">
    <source>
        <dbReference type="Proteomes" id="UP000521017"/>
    </source>
</evidence>
<name>A0A7X0MLF2_9SPHI</name>
<accession>A0A7X0MLF2</accession>
<dbReference type="EMBL" id="JACHCC010000009">
    <property type="protein sequence ID" value="MBB6501348.1"/>
    <property type="molecule type" value="Genomic_DNA"/>
</dbReference>
<proteinExistence type="predicted"/>
<evidence type="ECO:0000313" key="1">
    <source>
        <dbReference type="EMBL" id="MBB6501348.1"/>
    </source>
</evidence>
<dbReference type="AlphaFoldDB" id="A0A7X0MLF2"/>
<evidence type="ECO:0008006" key="3">
    <source>
        <dbReference type="Google" id="ProtNLM"/>
    </source>
</evidence>
<dbReference type="RefSeq" id="WP_184627002.1">
    <property type="nucleotide sequence ID" value="NZ_JACHCC010000009.1"/>
</dbReference>
<organism evidence="1 2">
    <name type="scientific">Pedobacter cryoconitis</name>
    <dbReference type="NCBI Taxonomy" id="188932"/>
    <lineage>
        <taxon>Bacteria</taxon>
        <taxon>Pseudomonadati</taxon>
        <taxon>Bacteroidota</taxon>
        <taxon>Sphingobacteriia</taxon>
        <taxon>Sphingobacteriales</taxon>
        <taxon>Sphingobacteriaceae</taxon>
        <taxon>Pedobacter</taxon>
    </lineage>
</organism>
<gene>
    <name evidence="1" type="ORF">HDF25_003515</name>
</gene>
<dbReference type="Proteomes" id="UP000521017">
    <property type="component" value="Unassembled WGS sequence"/>
</dbReference>
<comment type="caution">
    <text evidence="1">The sequence shown here is derived from an EMBL/GenBank/DDBJ whole genome shotgun (WGS) entry which is preliminary data.</text>
</comment>
<sequence>MNRSIVLKADFSISLKKRYFYRFLYIVVFLFSIVNKGMAQHATYNLADLKSKGLFIMENRSMSPLTEKHAVRFSSADGSGVAWLKNVEFSNGTIEVDLRGKDIKQGSFLGIAFHGVSKDSCEAIYFRPFNFLSKDSLQQAHMVQYVFDPAFGWERLRNEHPGVYEKKLQSPPAPNDWFHVKIVVKGKIIKVYVNNSTESCLEVSSLNEKMSGKLGLWVGNSSAGDFANLVVN</sequence>
<reference evidence="1 2" key="1">
    <citation type="submission" date="2020-08" db="EMBL/GenBank/DDBJ databases">
        <title>Genomic Encyclopedia of Type Strains, Phase IV (KMG-V): Genome sequencing to study the core and pangenomes of soil and plant-associated prokaryotes.</title>
        <authorList>
            <person name="Whitman W."/>
        </authorList>
    </citation>
    <scope>NUCLEOTIDE SEQUENCE [LARGE SCALE GENOMIC DNA]</scope>
    <source>
        <strain evidence="1 2">M2T3</strain>
    </source>
</reference>